<feature type="region of interest" description="Disordered" evidence="1">
    <location>
        <begin position="1"/>
        <end position="60"/>
    </location>
</feature>
<dbReference type="Proteomes" id="UP000019487">
    <property type="component" value="Unassembled WGS sequence"/>
</dbReference>
<keyword evidence="3" id="KW-1185">Reference proteome</keyword>
<sequence>MYLKRKRSESEISTSSSLLSSPLYSNNSNSMHIDSPSIASPNLFSSRTRKRHRDNRPNEETVHRMLSDSNNFLFALQILINSTEHTLSLLYSAQRPLNINTTCMPPPSPSAISPHTIIPHPSNNTPHAHQASLHSFWQLPSTRQISPGSDSSYASSTSVSPKTITHPHLLPTNCEDCDASLANREGNDGMDVDTMMDIDMYGAGEGNHACTICGKQVCHSCAVSNLGMERKCLSCAGSDMNGRRWVGGLGWMN</sequence>
<evidence type="ECO:0000313" key="3">
    <source>
        <dbReference type="Proteomes" id="UP000019487"/>
    </source>
</evidence>
<feature type="compositionally biased region" description="Polar residues" evidence="1">
    <location>
        <begin position="121"/>
        <end position="130"/>
    </location>
</feature>
<gene>
    <name evidence="2" type="ORF">SBOR_2337</name>
</gene>
<evidence type="ECO:0000256" key="1">
    <source>
        <dbReference type="SAM" id="MobiDB-lite"/>
    </source>
</evidence>
<feature type="region of interest" description="Disordered" evidence="1">
    <location>
        <begin position="104"/>
        <end position="130"/>
    </location>
</feature>
<evidence type="ECO:0000313" key="2">
    <source>
        <dbReference type="EMBL" id="ESZ97263.1"/>
    </source>
</evidence>
<comment type="caution">
    <text evidence="2">The sequence shown here is derived from an EMBL/GenBank/DDBJ whole genome shotgun (WGS) entry which is preliminary data.</text>
</comment>
<dbReference type="HOGENOM" id="CLU_078568_2_0_1"/>
<proteinExistence type="predicted"/>
<feature type="compositionally biased region" description="Polar residues" evidence="1">
    <location>
        <begin position="37"/>
        <end position="46"/>
    </location>
</feature>
<name>W9CML3_SCLBF</name>
<feature type="compositionally biased region" description="Low complexity" evidence="1">
    <location>
        <begin position="11"/>
        <end position="30"/>
    </location>
</feature>
<dbReference type="EMBL" id="AYSA01000094">
    <property type="protein sequence ID" value="ESZ97263.1"/>
    <property type="molecule type" value="Genomic_DNA"/>
</dbReference>
<dbReference type="AlphaFoldDB" id="W9CML3"/>
<protein>
    <submittedName>
        <fullName evidence="2">Uncharacterized protein</fullName>
    </submittedName>
</protein>
<reference evidence="2 3" key="1">
    <citation type="journal article" date="2014" name="Genome Announc.">
        <title>Draft genome sequence of Sclerotinia borealis, a psychrophilic plant pathogenic fungus.</title>
        <authorList>
            <person name="Mardanov A.V."/>
            <person name="Beletsky A.V."/>
            <person name="Kadnikov V.V."/>
            <person name="Ignatov A.N."/>
            <person name="Ravin N.V."/>
        </authorList>
    </citation>
    <scope>NUCLEOTIDE SEQUENCE [LARGE SCALE GENOMIC DNA]</scope>
    <source>
        <strain evidence="3">F-4157</strain>
    </source>
</reference>
<dbReference type="OrthoDB" id="5336357at2759"/>
<dbReference type="STRING" id="1432307.W9CML3"/>
<accession>W9CML3</accession>
<organism evidence="2 3">
    <name type="scientific">Sclerotinia borealis (strain F-4128)</name>
    <dbReference type="NCBI Taxonomy" id="1432307"/>
    <lineage>
        <taxon>Eukaryota</taxon>
        <taxon>Fungi</taxon>
        <taxon>Dikarya</taxon>
        <taxon>Ascomycota</taxon>
        <taxon>Pezizomycotina</taxon>
        <taxon>Leotiomycetes</taxon>
        <taxon>Helotiales</taxon>
        <taxon>Sclerotiniaceae</taxon>
        <taxon>Sclerotinia</taxon>
    </lineage>
</organism>